<evidence type="ECO:0000256" key="1">
    <source>
        <dbReference type="SAM" id="SignalP"/>
    </source>
</evidence>
<protein>
    <submittedName>
        <fullName evidence="2">Uncharacterized protein</fullName>
    </submittedName>
</protein>
<evidence type="ECO:0000313" key="3">
    <source>
        <dbReference type="Proteomes" id="UP000004459"/>
    </source>
</evidence>
<dbReference type="EMBL" id="AGCK01000026">
    <property type="protein sequence ID" value="EHM54738.1"/>
    <property type="molecule type" value="Genomic_DNA"/>
</dbReference>
<gene>
    <name evidence="2" type="ORF">HMPREF0372_00361</name>
</gene>
<keyword evidence="1" id="KW-0732">Signal</keyword>
<dbReference type="PATRIC" id="fig|411475.3.peg.303"/>
<dbReference type="AlphaFoldDB" id="G9YLJ5"/>
<sequence length="438" mass="48033">MKMGGFKMMLKKKRGYIGIPTVLVLAVLLSLLSPMALATSLTDTISETGITAVVEYEPGTEVSQMPFFNGLATRGEDAPNVTAEFSYNLVLNETAENIKASVELQFYSGDTTYETHLEGQLEQVELSDDITLIEGGPLEGEISIGTETYHIMSSFQKRIGTEGACLGISMKKQDSEEFPVFLRVGESVYTDEIKALHPLYSEDTNDLDGQLALASTPTTPKGYKKVEVFTLPVPKNNYGLSGPGMDFYAYFKPEGAISEAGNDTRYSLLLLAPYTYCEELSDQVDLANVYLSQVKIIGTTTKDCAFLRFYEAPPGVDTGESDTVFSLLSAALSILGIFKDAAGYVGVVLETLNTILPQASKMEIDPFGTEAIFKMGLSVADQGINFDVVPAAVCFRMDPGEHKTYEVEIEPTVEYIYRSYETLYYFDVNTVTTLELDC</sequence>
<feature type="signal peptide" evidence="1">
    <location>
        <begin position="1"/>
        <end position="38"/>
    </location>
</feature>
<evidence type="ECO:0000313" key="2">
    <source>
        <dbReference type="EMBL" id="EHM54738.1"/>
    </source>
</evidence>
<dbReference type="Proteomes" id="UP000004459">
    <property type="component" value="Unassembled WGS sequence"/>
</dbReference>
<dbReference type="HOGENOM" id="CLU_625220_0_0_9"/>
<reference evidence="2 3" key="1">
    <citation type="submission" date="2011-08" db="EMBL/GenBank/DDBJ databases">
        <authorList>
            <person name="Weinstock G."/>
            <person name="Sodergren E."/>
            <person name="Clifton S."/>
            <person name="Fulton L."/>
            <person name="Fulton B."/>
            <person name="Courtney L."/>
            <person name="Fronick C."/>
            <person name="Harrison M."/>
            <person name="Strong C."/>
            <person name="Farmer C."/>
            <person name="Delahaunty K."/>
            <person name="Markovic C."/>
            <person name="Hall O."/>
            <person name="Minx P."/>
            <person name="Tomlinson C."/>
            <person name="Mitreva M."/>
            <person name="Hou S."/>
            <person name="Chen J."/>
            <person name="Wollam A."/>
            <person name="Pepin K.H."/>
            <person name="Johnson M."/>
            <person name="Bhonagiri V."/>
            <person name="Zhang X."/>
            <person name="Suruliraj S."/>
            <person name="Warren W."/>
            <person name="Chinwalla A."/>
            <person name="Mardis E.R."/>
            <person name="Wilson R.K."/>
        </authorList>
    </citation>
    <scope>NUCLEOTIDE SEQUENCE [LARGE SCALE GENOMIC DNA]</scope>
    <source>
        <strain evidence="2 3">ATCC 29863</strain>
    </source>
</reference>
<accession>G9YLJ5</accession>
<feature type="chain" id="PRO_5003529112" evidence="1">
    <location>
        <begin position="39"/>
        <end position="438"/>
    </location>
</feature>
<name>G9YLJ5_FLAPL</name>
<comment type="caution">
    <text evidence="2">The sequence shown here is derived from an EMBL/GenBank/DDBJ whole genome shotgun (WGS) entry which is preliminary data.</text>
</comment>
<organism evidence="2 3">
    <name type="scientific">Flavonifractor plautii ATCC 29863</name>
    <dbReference type="NCBI Taxonomy" id="411475"/>
    <lineage>
        <taxon>Bacteria</taxon>
        <taxon>Bacillati</taxon>
        <taxon>Bacillota</taxon>
        <taxon>Clostridia</taxon>
        <taxon>Eubacteriales</taxon>
        <taxon>Oscillospiraceae</taxon>
        <taxon>Flavonifractor</taxon>
    </lineage>
</organism>
<proteinExistence type="predicted"/>